<name>W7XC98_TETTS</name>
<protein>
    <recommendedName>
        <fullName evidence="3">Kinase domain protein</fullName>
    </recommendedName>
</protein>
<dbReference type="AlphaFoldDB" id="W7XC98"/>
<accession>W7XC98</accession>
<reference evidence="2" key="1">
    <citation type="journal article" date="2006" name="PLoS Biol.">
        <title>Macronuclear genome sequence of the ciliate Tetrahymena thermophila, a model eukaryote.</title>
        <authorList>
            <person name="Eisen J.A."/>
            <person name="Coyne R.S."/>
            <person name="Wu M."/>
            <person name="Wu D."/>
            <person name="Thiagarajan M."/>
            <person name="Wortman J.R."/>
            <person name="Badger J.H."/>
            <person name="Ren Q."/>
            <person name="Amedeo P."/>
            <person name="Jones K.M."/>
            <person name="Tallon L.J."/>
            <person name="Delcher A.L."/>
            <person name="Salzberg S.L."/>
            <person name="Silva J.C."/>
            <person name="Haas B.J."/>
            <person name="Majoros W.H."/>
            <person name="Farzad M."/>
            <person name="Carlton J.M."/>
            <person name="Smith R.K. Jr."/>
            <person name="Garg J."/>
            <person name="Pearlman R.E."/>
            <person name="Karrer K.M."/>
            <person name="Sun L."/>
            <person name="Manning G."/>
            <person name="Elde N.C."/>
            <person name="Turkewitz A.P."/>
            <person name="Asai D.J."/>
            <person name="Wilkes D.E."/>
            <person name="Wang Y."/>
            <person name="Cai H."/>
            <person name="Collins K."/>
            <person name="Stewart B.A."/>
            <person name="Lee S.R."/>
            <person name="Wilamowska K."/>
            <person name="Weinberg Z."/>
            <person name="Ruzzo W.L."/>
            <person name="Wloga D."/>
            <person name="Gaertig J."/>
            <person name="Frankel J."/>
            <person name="Tsao C.-C."/>
            <person name="Gorovsky M.A."/>
            <person name="Keeling P.J."/>
            <person name="Waller R.F."/>
            <person name="Patron N.J."/>
            <person name="Cherry J.M."/>
            <person name="Stover N.A."/>
            <person name="Krieger C.J."/>
            <person name="del Toro C."/>
            <person name="Ryder H.F."/>
            <person name="Williamson S.C."/>
            <person name="Barbeau R.A."/>
            <person name="Hamilton E.P."/>
            <person name="Orias E."/>
        </authorList>
    </citation>
    <scope>NUCLEOTIDE SEQUENCE [LARGE SCALE GENOMIC DNA]</scope>
    <source>
        <strain evidence="2">SB210</strain>
    </source>
</reference>
<dbReference type="Gene3D" id="3.80.10.10">
    <property type="entry name" value="Ribonuclease Inhibitor"/>
    <property type="match status" value="1"/>
</dbReference>
<dbReference type="OrthoDB" id="120976at2759"/>
<sequence>MEYFKSIHLIDLKNYNPQEIQDLKEVSLIQKEIKYYFQPLYEMFTINLRPFNEQETQQLSQEISQLFNKIEKLQILIMDEYFELKYLQLIGKAISQCQNLKYLNIFIFNIKYIYCEEGQLSDYVIFTQQIAQCKGIQYLDLNVEQGHIDDQTCFQMLKNLNSLPKLSQIELNLVDNPLYIEDCWQQLIQMFKGFHNLNYLIIVFPYEQSREFMEMLRLSFKKVIKKLTHICLSWLD</sequence>
<keyword evidence="2" id="KW-1185">Reference proteome</keyword>
<dbReference type="RefSeq" id="XP_012656120.1">
    <property type="nucleotide sequence ID" value="XM_012800666.1"/>
</dbReference>
<dbReference type="GeneID" id="24440122"/>
<evidence type="ECO:0000313" key="1">
    <source>
        <dbReference type="EMBL" id="EWS71346.1"/>
    </source>
</evidence>
<dbReference type="EMBL" id="GG662308">
    <property type="protein sequence ID" value="EWS71346.1"/>
    <property type="molecule type" value="Genomic_DNA"/>
</dbReference>
<dbReference type="Proteomes" id="UP000009168">
    <property type="component" value="Unassembled WGS sequence"/>
</dbReference>
<dbReference type="InterPro" id="IPR032675">
    <property type="entry name" value="LRR_dom_sf"/>
</dbReference>
<evidence type="ECO:0008006" key="3">
    <source>
        <dbReference type="Google" id="ProtNLM"/>
    </source>
</evidence>
<organism evidence="1 2">
    <name type="scientific">Tetrahymena thermophila (strain SB210)</name>
    <dbReference type="NCBI Taxonomy" id="312017"/>
    <lineage>
        <taxon>Eukaryota</taxon>
        <taxon>Sar</taxon>
        <taxon>Alveolata</taxon>
        <taxon>Ciliophora</taxon>
        <taxon>Intramacronucleata</taxon>
        <taxon>Oligohymenophorea</taxon>
        <taxon>Hymenostomatida</taxon>
        <taxon>Tetrahymenina</taxon>
        <taxon>Tetrahymenidae</taxon>
        <taxon>Tetrahymena</taxon>
    </lineage>
</organism>
<proteinExistence type="predicted"/>
<dbReference type="SUPFAM" id="SSF52047">
    <property type="entry name" value="RNI-like"/>
    <property type="match status" value="1"/>
</dbReference>
<evidence type="ECO:0000313" key="2">
    <source>
        <dbReference type="Proteomes" id="UP000009168"/>
    </source>
</evidence>
<gene>
    <name evidence="1" type="ORF">TTHERM_000670229</name>
</gene>
<dbReference type="InParanoid" id="W7XC98"/>
<dbReference type="KEGG" id="tet:TTHERM_000670229"/>